<dbReference type="Pfam" id="PF17763">
    <property type="entry name" value="Asparaginase_C"/>
    <property type="match status" value="1"/>
</dbReference>
<dbReference type="EC" id="3.5.1.1" evidence="2"/>
<dbReference type="PANTHER" id="PTHR11707">
    <property type="entry name" value="L-ASPARAGINASE"/>
    <property type="match status" value="1"/>
</dbReference>
<evidence type="ECO:0000313" key="5">
    <source>
        <dbReference type="Proteomes" id="UP000217696"/>
    </source>
</evidence>
<dbReference type="EMBL" id="AP017312">
    <property type="protein sequence ID" value="BAU28923.1"/>
    <property type="molecule type" value="Genomic_DNA"/>
</dbReference>
<dbReference type="GO" id="GO:0004067">
    <property type="term" value="F:asparaginase activity"/>
    <property type="evidence" value="ECO:0007669"/>
    <property type="project" value="UniProtKB-UniRule"/>
</dbReference>
<dbReference type="InterPro" id="IPR004550">
    <property type="entry name" value="AsnASE_II"/>
</dbReference>
<evidence type="ECO:0000256" key="3">
    <source>
        <dbReference type="ARBA" id="ARBA00022801"/>
    </source>
</evidence>
<dbReference type="PANTHER" id="PTHR11707:SF28">
    <property type="entry name" value="60 KDA LYSOPHOSPHOLIPASE"/>
    <property type="match status" value="1"/>
</dbReference>
<proteinExistence type="inferred from homology"/>
<dbReference type="PROSITE" id="PS00144">
    <property type="entry name" value="ASN_GLN_ASE_1"/>
    <property type="match status" value="1"/>
</dbReference>
<name>A0A0U4WK83_9BACL</name>
<dbReference type="PIRSF" id="PIRSF500176">
    <property type="entry name" value="L_ASNase"/>
    <property type="match status" value="1"/>
</dbReference>
<dbReference type="CDD" id="cd08964">
    <property type="entry name" value="L-asparaginase_II"/>
    <property type="match status" value="1"/>
</dbReference>
<organism evidence="4 5">
    <name type="scientific">Aneurinibacillus soli</name>
    <dbReference type="NCBI Taxonomy" id="1500254"/>
    <lineage>
        <taxon>Bacteria</taxon>
        <taxon>Bacillati</taxon>
        <taxon>Bacillota</taxon>
        <taxon>Bacilli</taxon>
        <taxon>Bacillales</taxon>
        <taxon>Paenibacillaceae</taxon>
        <taxon>Aneurinibacillus group</taxon>
        <taxon>Aneurinibacillus</taxon>
    </lineage>
</organism>
<gene>
    <name evidence="4" type="primary">ansZ</name>
    <name evidence="4" type="ORF">CB4_03100</name>
</gene>
<dbReference type="FunFam" id="3.40.50.1170:FF:000001">
    <property type="entry name" value="L-asparaginase 2"/>
    <property type="match status" value="1"/>
</dbReference>
<accession>A0A0U4WK83</accession>
<dbReference type="GO" id="GO:0006528">
    <property type="term" value="P:asparagine metabolic process"/>
    <property type="evidence" value="ECO:0007669"/>
    <property type="project" value="InterPro"/>
</dbReference>
<comment type="similarity">
    <text evidence="1">Belongs to the asparaginase 1 family.</text>
</comment>
<dbReference type="InterPro" id="IPR027473">
    <property type="entry name" value="L-asparaginase_C"/>
</dbReference>
<dbReference type="InterPro" id="IPR037152">
    <property type="entry name" value="L-asparaginase_N_sf"/>
</dbReference>
<reference evidence="4 5" key="1">
    <citation type="submission" date="2015-12" db="EMBL/GenBank/DDBJ databases">
        <title>Genome sequence of Aneurinibacillus soli.</title>
        <authorList>
            <person name="Lee J.S."/>
            <person name="Lee K.C."/>
            <person name="Kim K.K."/>
            <person name="Lee B.W."/>
        </authorList>
    </citation>
    <scope>NUCLEOTIDE SEQUENCE [LARGE SCALE GENOMIC DNA]</scope>
    <source>
        <strain evidence="4 5">CB4</strain>
    </source>
</reference>
<keyword evidence="3 4" id="KW-0378">Hydrolase</keyword>
<dbReference type="InterPro" id="IPR006034">
    <property type="entry name" value="Asparaginase/glutaminase-like"/>
</dbReference>
<evidence type="ECO:0000256" key="1">
    <source>
        <dbReference type="ARBA" id="ARBA00010518"/>
    </source>
</evidence>
<keyword evidence="5" id="KW-1185">Reference proteome</keyword>
<dbReference type="PROSITE" id="PS51732">
    <property type="entry name" value="ASN_GLN_ASE_3"/>
    <property type="match status" value="1"/>
</dbReference>
<dbReference type="InterPro" id="IPR020827">
    <property type="entry name" value="Asparaginase/glutaminase_AS1"/>
</dbReference>
<dbReference type="SUPFAM" id="SSF53774">
    <property type="entry name" value="Glutaminase/Asparaginase"/>
    <property type="match status" value="1"/>
</dbReference>
<sequence length="319" mass="35000">MKKVVLLTTGGTIASVPNEKGMLVAGELTGEELARRCSLPADIDVQVESVLQLPSMHIGFDELLVLKKKIEQVFMDESVSGIVVTHGTDSMEETAYFLDLTIDNVRPVVLTGSQRALSDASNDVYSNIRHAIYTACSDDMKNAGVAVVFNERIFSARYVKKVHASNMQGFYSFGFGYLGIIDNDAVVVYQKPIRRETFKLTKDIPMVDIIKCYAGADSKFLRAAVQSGSKGIVLEGAGRGQIAPHMMEGIEEALAQGIHIVITTSAEEGRVDTTYDYRGSAYDLYRHGVILGNDFDSKKARMRLAVMLASDINDVNHLF</sequence>
<dbReference type="KEGG" id="asoc:CB4_03100"/>
<dbReference type="SMART" id="SM00870">
    <property type="entry name" value="Asparaginase"/>
    <property type="match status" value="1"/>
</dbReference>
<dbReference type="Pfam" id="PF00710">
    <property type="entry name" value="Asparaginase"/>
    <property type="match status" value="1"/>
</dbReference>
<dbReference type="InterPro" id="IPR036152">
    <property type="entry name" value="Asp/glu_Ase-like_sf"/>
</dbReference>
<dbReference type="Gene3D" id="3.40.50.1170">
    <property type="entry name" value="L-asparaginase, N-terminal domain"/>
    <property type="match status" value="1"/>
</dbReference>
<dbReference type="InterPro" id="IPR027474">
    <property type="entry name" value="L-asparaginase_N"/>
</dbReference>
<dbReference type="Gene3D" id="3.40.50.40">
    <property type="match status" value="1"/>
</dbReference>
<evidence type="ECO:0000313" key="4">
    <source>
        <dbReference type="EMBL" id="BAU28923.1"/>
    </source>
</evidence>
<evidence type="ECO:0000256" key="2">
    <source>
        <dbReference type="ARBA" id="ARBA00012920"/>
    </source>
</evidence>
<dbReference type="InterPro" id="IPR040919">
    <property type="entry name" value="Asparaginase_C"/>
</dbReference>
<dbReference type="RefSeq" id="WP_096466616.1">
    <property type="nucleotide sequence ID" value="NZ_AP017312.1"/>
</dbReference>
<protein>
    <recommendedName>
        <fullName evidence="2">asparaginase</fullName>
        <ecNumber evidence="2">3.5.1.1</ecNumber>
    </recommendedName>
</protein>
<dbReference type="SFLD" id="SFLDS00057">
    <property type="entry name" value="Glutaminase/Asparaginase"/>
    <property type="match status" value="1"/>
</dbReference>
<dbReference type="AlphaFoldDB" id="A0A0U4WK83"/>
<dbReference type="Proteomes" id="UP000217696">
    <property type="component" value="Chromosome"/>
</dbReference>
<dbReference type="PIRSF" id="PIRSF001220">
    <property type="entry name" value="L-ASNase_gatD"/>
    <property type="match status" value="1"/>
</dbReference>
<dbReference type="PRINTS" id="PR00139">
    <property type="entry name" value="ASNGLNASE"/>
</dbReference>
<dbReference type="OrthoDB" id="9788068at2"/>